<dbReference type="GO" id="GO:0008654">
    <property type="term" value="P:phospholipid biosynthetic process"/>
    <property type="evidence" value="ECO:0007669"/>
    <property type="project" value="UniProtKB-KW"/>
</dbReference>
<feature type="compositionally biased region" description="Polar residues" evidence="13">
    <location>
        <begin position="33"/>
        <end position="48"/>
    </location>
</feature>
<protein>
    <submittedName>
        <fullName evidence="16">Lysophospholipid acyltransferase LPEAT2</fullName>
    </submittedName>
</protein>
<dbReference type="CDD" id="cd07991">
    <property type="entry name" value="LPLAT_LPCAT1-like"/>
    <property type="match status" value="1"/>
</dbReference>
<gene>
    <name evidence="16" type="primary">LPEAT2</name>
    <name evidence="16" type="ORF">QJS10_CPA01g02403</name>
</gene>
<keyword evidence="8" id="KW-0443">Lipid metabolism</keyword>
<evidence type="ECO:0000256" key="5">
    <source>
        <dbReference type="ARBA" id="ARBA00022679"/>
    </source>
</evidence>
<dbReference type="GO" id="GO:0008374">
    <property type="term" value="F:O-acyltransferase activity"/>
    <property type="evidence" value="ECO:0007669"/>
    <property type="project" value="InterPro"/>
</dbReference>
<keyword evidence="4" id="KW-0444">Lipid biosynthesis</keyword>
<evidence type="ECO:0000313" key="17">
    <source>
        <dbReference type="Proteomes" id="UP001180020"/>
    </source>
</evidence>
<evidence type="ECO:0000256" key="14">
    <source>
        <dbReference type="SAM" id="Phobius"/>
    </source>
</evidence>
<evidence type="ECO:0000256" key="1">
    <source>
        <dbReference type="ARBA" id="ARBA00004370"/>
    </source>
</evidence>
<evidence type="ECO:0000313" key="16">
    <source>
        <dbReference type="EMBL" id="KAK1326236.1"/>
    </source>
</evidence>
<proteinExistence type="inferred from homology"/>
<dbReference type="GO" id="GO:0071618">
    <property type="term" value="F:lysophosphatidylethanolamine acyltransferase activity"/>
    <property type="evidence" value="ECO:0007669"/>
    <property type="project" value="TreeGrafter"/>
</dbReference>
<evidence type="ECO:0000256" key="2">
    <source>
        <dbReference type="ARBA" id="ARBA00005189"/>
    </source>
</evidence>
<keyword evidence="7 14" id="KW-1133">Transmembrane helix</keyword>
<organism evidence="16 17">
    <name type="scientific">Acorus calamus</name>
    <name type="common">Sweet flag</name>
    <dbReference type="NCBI Taxonomy" id="4465"/>
    <lineage>
        <taxon>Eukaryota</taxon>
        <taxon>Viridiplantae</taxon>
        <taxon>Streptophyta</taxon>
        <taxon>Embryophyta</taxon>
        <taxon>Tracheophyta</taxon>
        <taxon>Spermatophyta</taxon>
        <taxon>Magnoliopsida</taxon>
        <taxon>Liliopsida</taxon>
        <taxon>Acoraceae</taxon>
        <taxon>Acorus</taxon>
    </lineage>
</organism>
<dbReference type="PANTHER" id="PTHR23063">
    <property type="entry name" value="PHOSPHOLIPID ACYLTRANSFERASE"/>
    <property type="match status" value="1"/>
</dbReference>
<evidence type="ECO:0000256" key="9">
    <source>
        <dbReference type="ARBA" id="ARBA00023136"/>
    </source>
</evidence>
<comment type="subcellular location">
    <subcellularLocation>
        <location evidence="1">Membrane</location>
    </subcellularLocation>
</comment>
<feature type="domain" description="Phospholipid/glycerol acyltransferase" evidence="15">
    <location>
        <begin position="171"/>
        <end position="267"/>
    </location>
</feature>
<evidence type="ECO:0000256" key="7">
    <source>
        <dbReference type="ARBA" id="ARBA00022989"/>
    </source>
</evidence>
<reference evidence="16" key="1">
    <citation type="journal article" date="2023" name="Nat. Commun.">
        <title>Diploid and tetraploid genomes of Acorus and the evolution of monocots.</title>
        <authorList>
            <person name="Ma L."/>
            <person name="Liu K.W."/>
            <person name="Li Z."/>
            <person name="Hsiao Y.Y."/>
            <person name="Qi Y."/>
            <person name="Fu T."/>
            <person name="Tang G.D."/>
            <person name="Zhang D."/>
            <person name="Sun W.H."/>
            <person name="Liu D.K."/>
            <person name="Li Y."/>
            <person name="Chen G.Z."/>
            <person name="Liu X.D."/>
            <person name="Liao X.Y."/>
            <person name="Jiang Y.T."/>
            <person name="Yu X."/>
            <person name="Hao Y."/>
            <person name="Huang J."/>
            <person name="Zhao X.W."/>
            <person name="Ke S."/>
            <person name="Chen Y.Y."/>
            <person name="Wu W.L."/>
            <person name="Hsu J.L."/>
            <person name="Lin Y.F."/>
            <person name="Huang M.D."/>
            <person name="Li C.Y."/>
            <person name="Huang L."/>
            <person name="Wang Z.W."/>
            <person name="Zhao X."/>
            <person name="Zhong W.Y."/>
            <person name="Peng D.H."/>
            <person name="Ahmad S."/>
            <person name="Lan S."/>
            <person name="Zhang J.S."/>
            <person name="Tsai W.C."/>
            <person name="Van de Peer Y."/>
            <person name="Liu Z.J."/>
        </authorList>
    </citation>
    <scope>NUCLEOTIDE SEQUENCE</scope>
    <source>
        <strain evidence="16">CP</strain>
    </source>
</reference>
<comment type="similarity">
    <text evidence="3">Belongs to the 1-acyl-sn-glycerol-3-phosphate acyltransferase family.</text>
</comment>
<feature type="transmembrane region" description="Helical" evidence="14">
    <location>
        <begin position="137"/>
        <end position="158"/>
    </location>
</feature>
<dbReference type="SUPFAM" id="SSF69593">
    <property type="entry name" value="Glycerol-3-phosphate (1)-acyltransferase"/>
    <property type="match status" value="1"/>
</dbReference>
<keyword evidence="17" id="KW-1185">Reference proteome</keyword>
<comment type="pathway">
    <text evidence="2">Lipid metabolism.</text>
</comment>
<evidence type="ECO:0000256" key="4">
    <source>
        <dbReference type="ARBA" id="ARBA00022516"/>
    </source>
</evidence>
<evidence type="ECO:0000256" key="12">
    <source>
        <dbReference type="ARBA" id="ARBA00023315"/>
    </source>
</evidence>
<dbReference type="InterPro" id="IPR002123">
    <property type="entry name" value="Plipid/glycerol_acylTrfase"/>
</dbReference>
<keyword evidence="12 16" id="KW-0012">Acyltransferase</keyword>
<dbReference type="GO" id="GO:0016020">
    <property type="term" value="C:membrane"/>
    <property type="evidence" value="ECO:0007669"/>
    <property type="project" value="UniProtKB-SubCell"/>
</dbReference>
<evidence type="ECO:0000256" key="11">
    <source>
        <dbReference type="ARBA" id="ARBA00023264"/>
    </source>
</evidence>
<dbReference type="Proteomes" id="UP001180020">
    <property type="component" value="Unassembled WGS sequence"/>
</dbReference>
<comment type="caution">
    <text evidence="16">The sequence shown here is derived from an EMBL/GenBank/DDBJ whole genome shotgun (WGS) entry which is preliminary data.</text>
</comment>
<dbReference type="PANTHER" id="PTHR23063:SF52">
    <property type="entry name" value="LYSOPHOSPHATIDYLCHOLINE ACYLTRANSFERASE"/>
    <property type="match status" value="1"/>
</dbReference>
<feature type="transmembrane region" description="Helical" evidence="14">
    <location>
        <begin position="89"/>
        <end position="116"/>
    </location>
</feature>
<evidence type="ECO:0000256" key="6">
    <source>
        <dbReference type="ARBA" id="ARBA00022692"/>
    </source>
</evidence>
<dbReference type="SMART" id="SM00563">
    <property type="entry name" value="PlsC"/>
    <property type="match status" value="1"/>
</dbReference>
<evidence type="ECO:0000256" key="10">
    <source>
        <dbReference type="ARBA" id="ARBA00023209"/>
    </source>
</evidence>
<feature type="region of interest" description="Disordered" evidence="13">
    <location>
        <begin position="30"/>
        <end position="53"/>
    </location>
</feature>
<dbReference type="InterPro" id="IPR045252">
    <property type="entry name" value="LPCAT1-like"/>
</dbReference>
<name>A0AAV9FKN6_ACOCL</name>
<keyword evidence="11" id="KW-1208">Phospholipid metabolism</keyword>
<dbReference type="AlphaFoldDB" id="A0AAV9FKN6"/>
<dbReference type="EMBL" id="JAUJYO010000001">
    <property type="protein sequence ID" value="KAK1326236.1"/>
    <property type="molecule type" value="Genomic_DNA"/>
</dbReference>
<keyword evidence="9 14" id="KW-0472">Membrane</keyword>
<accession>A0AAV9FKN6</accession>
<evidence type="ECO:0000256" key="8">
    <source>
        <dbReference type="ARBA" id="ARBA00023098"/>
    </source>
</evidence>
<keyword evidence="10" id="KW-0594">Phospholipid biosynthesis</keyword>
<reference evidence="16" key="2">
    <citation type="submission" date="2023-06" db="EMBL/GenBank/DDBJ databases">
        <authorList>
            <person name="Ma L."/>
            <person name="Liu K.-W."/>
            <person name="Li Z."/>
            <person name="Hsiao Y.-Y."/>
            <person name="Qi Y."/>
            <person name="Fu T."/>
            <person name="Tang G."/>
            <person name="Zhang D."/>
            <person name="Sun W.-H."/>
            <person name="Liu D.-K."/>
            <person name="Li Y."/>
            <person name="Chen G.-Z."/>
            <person name="Liu X.-D."/>
            <person name="Liao X.-Y."/>
            <person name="Jiang Y.-T."/>
            <person name="Yu X."/>
            <person name="Hao Y."/>
            <person name="Huang J."/>
            <person name="Zhao X.-W."/>
            <person name="Ke S."/>
            <person name="Chen Y.-Y."/>
            <person name="Wu W.-L."/>
            <person name="Hsu J.-L."/>
            <person name="Lin Y.-F."/>
            <person name="Huang M.-D."/>
            <person name="Li C.-Y."/>
            <person name="Huang L."/>
            <person name="Wang Z.-W."/>
            <person name="Zhao X."/>
            <person name="Zhong W.-Y."/>
            <person name="Peng D.-H."/>
            <person name="Ahmad S."/>
            <person name="Lan S."/>
            <person name="Zhang J.-S."/>
            <person name="Tsai W.-C."/>
            <person name="Van De Peer Y."/>
            <person name="Liu Z.-J."/>
        </authorList>
    </citation>
    <scope>NUCLEOTIDE SEQUENCE</scope>
    <source>
        <strain evidence="16">CP</strain>
        <tissue evidence="16">Leaves</tissue>
    </source>
</reference>
<dbReference type="Pfam" id="PF01553">
    <property type="entry name" value="Acyltransferase"/>
    <property type="match status" value="1"/>
</dbReference>
<evidence type="ECO:0000256" key="3">
    <source>
        <dbReference type="ARBA" id="ARBA00008655"/>
    </source>
</evidence>
<evidence type="ECO:0000259" key="15">
    <source>
        <dbReference type="SMART" id="SM00563"/>
    </source>
</evidence>
<keyword evidence="5" id="KW-0808">Transferase</keyword>
<keyword evidence="6 14" id="KW-0812">Transmembrane</keyword>
<sequence length="393" mass="44168">MAESPSDLDSPLLPHSFSSFASEPEFIVDITAEEQQQQHQPDNPSEVQPPSDERNPFDFLGASPLSLPTPTPADPFRNHTLNIEGFYEWAKIIICLPIAVVRLVVFGLCLAVGYVATKVALAGWKDRQRPMPRWRGGIMWITRLCSRFILFSFGYQWIRRIGKPASRNIAPIVVSNHVSYIEPIFFFYELFPTIVASESHDSIPFVGTIIRAMQVIYVDRFSPSSRKHAVNEIKGFLCEGLIHMLQEGKTHDIRSDPLVLSSVTGGYISLGKLMFRMFTQFHNFMEVEYLPVITPRKDNQENAIHFAERTSHVLAGALNVLQTSHSYGDLMLLTKAAKLGLPYYMPLIVIGLIKKVPHKGLHGLPDIPMLSNYTGSSKVTEGKVFGTKLQSIR</sequence>
<evidence type="ECO:0000256" key="13">
    <source>
        <dbReference type="SAM" id="MobiDB-lite"/>
    </source>
</evidence>